<dbReference type="EMBL" id="JAGKQM010000015">
    <property type="protein sequence ID" value="KAH0880621.1"/>
    <property type="molecule type" value="Genomic_DNA"/>
</dbReference>
<feature type="region of interest" description="Disordered" evidence="6">
    <location>
        <begin position="565"/>
        <end position="592"/>
    </location>
</feature>
<dbReference type="CDD" id="cd04480">
    <property type="entry name" value="RPA1_DBD_A_like"/>
    <property type="match status" value="1"/>
</dbReference>
<dbReference type="PANTHER" id="PTHR47165:SF4">
    <property type="entry name" value="OS03G0429900 PROTEIN"/>
    <property type="match status" value="1"/>
</dbReference>
<evidence type="ECO:0000256" key="5">
    <source>
        <dbReference type="ARBA" id="ARBA00023125"/>
    </source>
</evidence>
<feature type="non-terminal residue" evidence="9">
    <location>
        <position position="1"/>
    </location>
</feature>
<dbReference type="CDD" id="cd04476">
    <property type="entry name" value="RPA1_DBD_C"/>
    <property type="match status" value="1"/>
</dbReference>
<keyword evidence="3" id="KW-0863">Zinc-finger</keyword>
<dbReference type="Pfam" id="PF08646">
    <property type="entry name" value="Rep_fac-A_C"/>
    <property type="match status" value="1"/>
</dbReference>
<dbReference type="PANTHER" id="PTHR47165">
    <property type="entry name" value="OS03G0429900 PROTEIN"/>
    <property type="match status" value="1"/>
</dbReference>
<evidence type="ECO:0000313" key="10">
    <source>
        <dbReference type="Proteomes" id="UP000824890"/>
    </source>
</evidence>
<dbReference type="Gene3D" id="2.40.50.140">
    <property type="entry name" value="Nucleic acid-binding proteins"/>
    <property type="match status" value="3"/>
</dbReference>
<feature type="domain" description="Replication protein A 70 kDa DNA-binding subunit B/D first OB fold" evidence="7">
    <location>
        <begin position="122"/>
        <end position="207"/>
    </location>
</feature>
<keyword evidence="4" id="KW-0862">Zinc</keyword>
<dbReference type="Proteomes" id="UP000824890">
    <property type="component" value="Unassembled WGS sequence"/>
</dbReference>
<reference evidence="9 10" key="1">
    <citation type="submission" date="2021-05" db="EMBL/GenBank/DDBJ databases">
        <title>Genome Assembly of Synthetic Allotetraploid Brassica napus Reveals Homoeologous Exchanges between Subgenomes.</title>
        <authorList>
            <person name="Davis J.T."/>
        </authorList>
    </citation>
    <scope>NUCLEOTIDE SEQUENCE [LARGE SCALE GENOMIC DNA]</scope>
    <source>
        <strain evidence="10">cv. Da-Ae</strain>
        <tissue evidence="9">Seedling</tissue>
    </source>
</reference>
<dbReference type="InterPro" id="IPR012340">
    <property type="entry name" value="NA-bd_OB-fold"/>
</dbReference>
<evidence type="ECO:0000256" key="6">
    <source>
        <dbReference type="SAM" id="MobiDB-lite"/>
    </source>
</evidence>
<organism evidence="9 10">
    <name type="scientific">Brassica napus</name>
    <name type="common">Rape</name>
    <dbReference type="NCBI Taxonomy" id="3708"/>
    <lineage>
        <taxon>Eukaryota</taxon>
        <taxon>Viridiplantae</taxon>
        <taxon>Streptophyta</taxon>
        <taxon>Embryophyta</taxon>
        <taxon>Tracheophyta</taxon>
        <taxon>Spermatophyta</taxon>
        <taxon>Magnoliopsida</taxon>
        <taxon>eudicotyledons</taxon>
        <taxon>Gunneridae</taxon>
        <taxon>Pentapetalae</taxon>
        <taxon>rosids</taxon>
        <taxon>malvids</taxon>
        <taxon>Brassicales</taxon>
        <taxon>Brassicaceae</taxon>
        <taxon>Brassiceae</taxon>
        <taxon>Brassica</taxon>
    </lineage>
</organism>
<evidence type="ECO:0000313" key="9">
    <source>
        <dbReference type="EMBL" id="KAH0880621.1"/>
    </source>
</evidence>
<evidence type="ECO:0000259" key="8">
    <source>
        <dbReference type="Pfam" id="PF08646"/>
    </source>
</evidence>
<sequence length="592" mass="65261">LSCSPSYNAHKSDLSSNVESFLPTLPPPTFPLHLLQRLPFFPLRSQSITLLKMIFNVVIHLPFTSLIYSSIPKPNCTLNKKTYSAKKKSTAMKSAVKSQLTTGKAPLAMYFNDISRGLSESQLRFRVIHFWEAKNIANRTLIGIELLLIDEQGTVMQGFISSSRAPTYLPHLKAGATYTLQNFLAATSKEIYRVADQNLTISFSNGSVLAPLDDIPVSVSFPTDRFRFHTHEDFQAHRGLRGDLYDVVGHLRLVNGQSLIDRPVLDEAEVISTRRILVHLQSKDEPVMKLYLWDQAAKDFYKKFTSSEDTPTVLLVTTVNPKVIAGNLALSSMASSRVFIDKDIQPTIDYFSWLGSNPEIAKRVNADEVTRSETMTIGQIYAYIKQENAKEASFDCIATIDDVKRDSAWYYIGCSGCQTKATRGPSSLMCAKCGKTNVSGVAKYLAKISVYDKNDQAVFVLLGDAGSELTGKNAAELVNNYFEANQDLGAGHQMPVPQALLDTIGQTHKFRVKVSKLNLTGKIQAITVTKIVSSEVLPPVPTPTEIPHDVEDEVALPSAIVIDGSGFKADDADGSTSSMDESRKAKRPKHGK</sequence>
<comment type="similarity">
    <text evidence="1">Belongs to the replication factor A protein 1 family.</text>
</comment>
<name>A0ABQ7ZK37_BRANA</name>
<dbReference type="Pfam" id="PF02721">
    <property type="entry name" value="DUF223"/>
    <property type="match status" value="1"/>
</dbReference>
<dbReference type="InterPro" id="IPR047192">
    <property type="entry name" value="Euk_RPA1_DBD_C"/>
</dbReference>
<dbReference type="SUPFAM" id="SSF50249">
    <property type="entry name" value="Nucleic acid-binding proteins"/>
    <property type="match status" value="2"/>
</dbReference>
<evidence type="ECO:0000256" key="4">
    <source>
        <dbReference type="ARBA" id="ARBA00022833"/>
    </source>
</evidence>
<evidence type="ECO:0008006" key="11">
    <source>
        <dbReference type="Google" id="ProtNLM"/>
    </source>
</evidence>
<feature type="domain" description="Replication factor A C-terminal" evidence="8">
    <location>
        <begin position="394"/>
        <end position="486"/>
    </location>
</feature>
<keyword evidence="2" id="KW-0479">Metal-binding</keyword>
<protein>
    <recommendedName>
        <fullName evidence="11">Replication factor A C-terminal domain-containing protein</fullName>
    </recommendedName>
</protein>
<gene>
    <name evidence="9" type="ORF">HID58_068015</name>
</gene>
<comment type="caution">
    <text evidence="9">The sequence shown here is derived from an EMBL/GenBank/DDBJ whole genome shotgun (WGS) entry which is preliminary data.</text>
</comment>
<dbReference type="InterPro" id="IPR003871">
    <property type="entry name" value="RFA1B/D_OB_1st"/>
</dbReference>
<evidence type="ECO:0000256" key="2">
    <source>
        <dbReference type="ARBA" id="ARBA00022723"/>
    </source>
</evidence>
<proteinExistence type="inferred from homology"/>
<keyword evidence="10" id="KW-1185">Reference proteome</keyword>
<keyword evidence="5" id="KW-0238">DNA-binding</keyword>
<evidence type="ECO:0000256" key="3">
    <source>
        <dbReference type="ARBA" id="ARBA00022771"/>
    </source>
</evidence>
<dbReference type="InterPro" id="IPR013955">
    <property type="entry name" value="Rep_factor-A_C"/>
</dbReference>
<evidence type="ECO:0000259" key="7">
    <source>
        <dbReference type="Pfam" id="PF02721"/>
    </source>
</evidence>
<evidence type="ECO:0000256" key="1">
    <source>
        <dbReference type="ARBA" id="ARBA00005690"/>
    </source>
</evidence>
<accession>A0ABQ7ZK37</accession>